<keyword evidence="2" id="KW-1185">Reference proteome</keyword>
<organism evidence="1 2">
    <name type="scientific">Lithocarpus litseifolius</name>
    <dbReference type="NCBI Taxonomy" id="425828"/>
    <lineage>
        <taxon>Eukaryota</taxon>
        <taxon>Viridiplantae</taxon>
        <taxon>Streptophyta</taxon>
        <taxon>Embryophyta</taxon>
        <taxon>Tracheophyta</taxon>
        <taxon>Spermatophyta</taxon>
        <taxon>Magnoliopsida</taxon>
        <taxon>eudicotyledons</taxon>
        <taxon>Gunneridae</taxon>
        <taxon>Pentapetalae</taxon>
        <taxon>rosids</taxon>
        <taxon>fabids</taxon>
        <taxon>Fagales</taxon>
        <taxon>Fagaceae</taxon>
        <taxon>Lithocarpus</taxon>
    </lineage>
</organism>
<evidence type="ECO:0000313" key="1">
    <source>
        <dbReference type="EMBL" id="KAL0003350.1"/>
    </source>
</evidence>
<comment type="caution">
    <text evidence="1">The sequence shown here is derived from an EMBL/GenBank/DDBJ whole genome shotgun (WGS) entry which is preliminary data.</text>
</comment>
<evidence type="ECO:0000313" key="2">
    <source>
        <dbReference type="Proteomes" id="UP001459277"/>
    </source>
</evidence>
<accession>A0AAW2D1V6</accession>
<protein>
    <submittedName>
        <fullName evidence="1">Uncharacterized protein</fullName>
    </submittedName>
</protein>
<gene>
    <name evidence="1" type="ORF">SO802_017131</name>
</gene>
<name>A0AAW2D1V6_9ROSI</name>
<sequence>MGFNLVVQSIWALTKLSSWVLSLITKETQVESHTPLILALSASTNRSLVLLKKRDRGGERIERERERERERETMANLGFGMKLEIGESFQLEDQLRFGMKLKIGESLELEDQLGPLHKLSTMELVTEPAMESVTESSEAILKSKCDLSMQQSSDSSTTSKHFQRVIEKVFIPYPLWTSEEALMDQIKGFSLDLEKISQDFAKLTPPEFSSNVVLRFIHYNDKSYDFAWIEKITDAMKANPGKNWPQKRICQKSLGPAFLGRKRKVKRSIPMHDPSVDLYGYEVLLDGVEKRYWRMVLSRAFFDEEVNIDDDDVWDDEGRCYYKNRMATEDDFCFWF</sequence>
<dbReference type="Proteomes" id="UP001459277">
    <property type="component" value="Unassembled WGS sequence"/>
</dbReference>
<proteinExistence type="predicted"/>
<dbReference type="EMBL" id="JAZDWU010000005">
    <property type="protein sequence ID" value="KAL0003350.1"/>
    <property type="molecule type" value="Genomic_DNA"/>
</dbReference>
<dbReference type="AlphaFoldDB" id="A0AAW2D1V6"/>
<reference evidence="1 2" key="1">
    <citation type="submission" date="2024-01" db="EMBL/GenBank/DDBJ databases">
        <title>A telomere-to-telomere, gap-free genome of sweet tea (Lithocarpus litseifolius).</title>
        <authorList>
            <person name="Zhou J."/>
        </authorList>
    </citation>
    <scope>NUCLEOTIDE SEQUENCE [LARGE SCALE GENOMIC DNA]</scope>
    <source>
        <strain evidence="1">Zhou-2022a</strain>
        <tissue evidence="1">Leaf</tissue>
    </source>
</reference>